<proteinExistence type="inferred from homology"/>
<dbReference type="SUPFAM" id="SSF69047">
    <property type="entry name" value="Hypothetical protein YjbJ"/>
    <property type="match status" value="1"/>
</dbReference>
<gene>
    <name evidence="3" type="ORF">NCTC11048_00039</name>
</gene>
<keyword evidence="4" id="KW-1185">Reference proteome</keyword>
<reference evidence="3 4" key="1">
    <citation type="submission" date="2018-06" db="EMBL/GenBank/DDBJ databases">
        <authorList>
            <consortium name="Pathogen Informatics"/>
            <person name="Doyle S."/>
        </authorList>
    </citation>
    <scope>NUCLEOTIDE SEQUENCE [LARGE SCALE GENOMIC DNA]</scope>
    <source>
        <strain evidence="4">NCTC 11048</strain>
    </source>
</reference>
<evidence type="ECO:0000256" key="1">
    <source>
        <dbReference type="ARBA" id="ARBA00009129"/>
    </source>
</evidence>
<dbReference type="InterPro" id="IPR036629">
    <property type="entry name" value="YjbJ_sf"/>
</dbReference>
<evidence type="ECO:0000313" key="4">
    <source>
        <dbReference type="Proteomes" id="UP000255549"/>
    </source>
</evidence>
<dbReference type="EMBL" id="UHDP01000001">
    <property type="protein sequence ID" value="SUM43551.1"/>
    <property type="molecule type" value="Genomic_DNA"/>
</dbReference>
<dbReference type="RefSeq" id="WP_019167235.1">
    <property type="nucleotide sequence ID" value="NZ_CAIB01000011.1"/>
</dbReference>
<dbReference type="Proteomes" id="UP000255549">
    <property type="component" value="Unassembled WGS sequence"/>
</dbReference>
<dbReference type="AlphaFoldDB" id="A0A380G0L7"/>
<name>A0A380G0L7_STAIN</name>
<comment type="similarity">
    <text evidence="1">Belongs to the UPF0337 (CsbD) family.</text>
</comment>
<accession>A0A380G0L7</accession>
<protein>
    <submittedName>
        <fullName evidence="3">CsbD-like protein</fullName>
    </submittedName>
</protein>
<dbReference type="STRING" id="1141106.GCA_000308095_02607"/>
<dbReference type="InterPro" id="IPR008462">
    <property type="entry name" value="CsbD"/>
</dbReference>
<sequence length="62" mass="7010">MNKTKLEQTKGNFKETIGDVTDNQELKEEGKLDKFSGKAKGILDDVKDKANDLIDKVKENKK</sequence>
<feature type="domain" description="CsbD-like" evidence="2">
    <location>
        <begin position="4"/>
        <end position="52"/>
    </location>
</feature>
<evidence type="ECO:0000259" key="2">
    <source>
        <dbReference type="Pfam" id="PF05532"/>
    </source>
</evidence>
<dbReference type="Pfam" id="PF05532">
    <property type="entry name" value="CsbD"/>
    <property type="match status" value="1"/>
</dbReference>
<evidence type="ECO:0000313" key="3">
    <source>
        <dbReference type="EMBL" id="SUM43551.1"/>
    </source>
</evidence>
<dbReference type="Gene3D" id="1.10.1470.10">
    <property type="entry name" value="YjbJ"/>
    <property type="match status" value="1"/>
</dbReference>
<organism evidence="3 4">
    <name type="scientific">Staphylococcus intermedius NCTC 11048</name>
    <dbReference type="NCBI Taxonomy" id="1141106"/>
    <lineage>
        <taxon>Bacteria</taxon>
        <taxon>Bacillati</taxon>
        <taxon>Bacillota</taxon>
        <taxon>Bacilli</taxon>
        <taxon>Bacillales</taxon>
        <taxon>Staphylococcaceae</taxon>
        <taxon>Staphylococcus</taxon>
        <taxon>Staphylococcus intermedius group</taxon>
    </lineage>
</organism>
<dbReference type="OrthoDB" id="2134937at2"/>